<dbReference type="Proteomes" id="UP000057609">
    <property type="component" value="Chromosome"/>
</dbReference>
<reference evidence="3 4" key="1">
    <citation type="journal article" date="2015" name="Genome Announc.">
        <title>Complete Genome of Geobacter pickeringii G13T, a Metal-Reducing Isolate from Sedimentary Kaolin Deposits.</title>
        <authorList>
            <person name="Badalamenti J.P."/>
            <person name="Bond D.R."/>
        </authorList>
    </citation>
    <scope>NUCLEOTIDE SEQUENCE [LARGE SCALE GENOMIC DNA]</scope>
    <source>
        <strain evidence="3 4">G13</strain>
    </source>
</reference>
<dbReference type="SUPFAM" id="SSF54427">
    <property type="entry name" value="NTF2-like"/>
    <property type="match status" value="1"/>
</dbReference>
<accession>A0A0B5BGH6</accession>
<dbReference type="STRING" id="345632.GPICK_13800"/>
<evidence type="ECO:0000256" key="1">
    <source>
        <dbReference type="SAM" id="SignalP"/>
    </source>
</evidence>
<keyword evidence="1" id="KW-0732">Signal</keyword>
<dbReference type="InterPro" id="IPR032710">
    <property type="entry name" value="NTF2-like_dom_sf"/>
</dbReference>
<dbReference type="Gene3D" id="3.10.450.50">
    <property type="match status" value="1"/>
</dbReference>
<feature type="chain" id="PRO_5002113702" description="DUF4440 domain-containing protein" evidence="1">
    <location>
        <begin position="23"/>
        <end position="130"/>
    </location>
</feature>
<sequence length="130" mass="14178">MRSLLALLALLCLAGCSTERRAVEDVMRLREKALATADAPLYASLLSSAYRDKGKDYTAERAELEGMIRGFGPVSYRSLDRTVTVHGADATVAGRYALKVTFRGRPLELAGEETIHLHRETGGWKIVGGL</sequence>
<dbReference type="HOGENOM" id="CLU_157159_0_0_7"/>
<evidence type="ECO:0000313" key="4">
    <source>
        <dbReference type="Proteomes" id="UP000057609"/>
    </source>
</evidence>
<dbReference type="RefSeq" id="WP_039744133.1">
    <property type="nucleotide sequence ID" value="NZ_CP009788.1"/>
</dbReference>
<name>A0A0B5BGH6_9BACT</name>
<dbReference type="InterPro" id="IPR027843">
    <property type="entry name" value="DUF4440"/>
</dbReference>
<feature type="signal peptide" evidence="1">
    <location>
        <begin position="1"/>
        <end position="22"/>
    </location>
</feature>
<dbReference type="EMBL" id="CP009788">
    <property type="protein sequence ID" value="AJE04279.1"/>
    <property type="molecule type" value="Genomic_DNA"/>
</dbReference>
<protein>
    <recommendedName>
        <fullName evidence="2">DUF4440 domain-containing protein</fullName>
    </recommendedName>
</protein>
<evidence type="ECO:0000259" key="2">
    <source>
        <dbReference type="Pfam" id="PF14534"/>
    </source>
</evidence>
<dbReference type="AlphaFoldDB" id="A0A0B5BGH6"/>
<gene>
    <name evidence="3" type="ORF">GPICK_13800</name>
</gene>
<organism evidence="3 4">
    <name type="scientific">Geobacter pickeringii</name>
    <dbReference type="NCBI Taxonomy" id="345632"/>
    <lineage>
        <taxon>Bacteria</taxon>
        <taxon>Pseudomonadati</taxon>
        <taxon>Thermodesulfobacteriota</taxon>
        <taxon>Desulfuromonadia</taxon>
        <taxon>Geobacterales</taxon>
        <taxon>Geobacteraceae</taxon>
        <taxon>Geobacter</taxon>
    </lineage>
</organism>
<dbReference type="OrthoDB" id="5397406at2"/>
<dbReference type="KEGG" id="gpi:GPICK_13800"/>
<keyword evidence="4" id="KW-1185">Reference proteome</keyword>
<evidence type="ECO:0000313" key="3">
    <source>
        <dbReference type="EMBL" id="AJE04279.1"/>
    </source>
</evidence>
<feature type="domain" description="DUF4440" evidence="2">
    <location>
        <begin position="28"/>
        <end position="126"/>
    </location>
</feature>
<proteinExistence type="predicted"/>
<dbReference type="Pfam" id="PF14534">
    <property type="entry name" value="DUF4440"/>
    <property type="match status" value="1"/>
</dbReference>